<gene>
    <name evidence="5" type="ORF">ANCCAN_25384</name>
</gene>
<dbReference type="Gene3D" id="3.30.70.1660">
    <property type="match status" value="1"/>
</dbReference>
<sequence>MRLSVVFSSTVRALLRAEKGAAFLAAVDARLTAHRSGDAVGGDLRAAYWDGISRAAQKVQQKRSEIEQINALATATADAELQAIADEEREATESSLVSAEQELVDSIVPLTEIYLTVISTDIGFYFIDSFFSGAGGQEAMLFTGELLEMYARYTEWRGWKWTPLQMQNSDLGGIRSALIAVEGERAYGALRFEAGVHRVQRIPQTDKSRMHTSTASIAVLPEPEEVSVLVPTDSVKIETMRASGPGGQNVNKRSTAVRLTHKETGIVVHCMDERFQHLNVQIAFKRLAAILMQRKVDEISEKVTSDRKLQVGSKARAEKIRTYNFQHDRVTDHRLQMQVWSFV</sequence>
<evidence type="ECO:0000256" key="1">
    <source>
        <dbReference type="ARBA" id="ARBA00010835"/>
    </source>
</evidence>
<dbReference type="InterPro" id="IPR045853">
    <property type="entry name" value="Pep_chain_release_fac_I_sf"/>
</dbReference>
<dbReference type="PROSITE" id="PS00745">
    <property type="entry name" value="RF_PROK_I"/>
    <property type="match status" value="1"/>
</dbReference>
<keyword evidence="2" id="KW-0488">Methylation</keyword>
<dbReference type="SMART" id="SM00937">
    <property type="entry name" value="PCRF"/>
    <property type="match status" value="1"/>
</dbReference>
<organism evidence="5 6">
    <name type="scientific">Ancylostoma caninum</name>
    <name type="common">Dog hookworm</name>
    <dbReference type="NCBI Taxonomy" id="29170"/>
    <lineage>
        <taxon>Eukaryota</taxon>
        <taxon>Metazoa</taxon>
        <taxon>Ecdysozoa</taxon>
        <taxon>Nematoda</taxon>
        <taxon>Chromadorea</taxon>
        <taxon>Rhabditida</taxon>
        <taxon>Rhabditina</taxon>
        <taxon>Rhabditomorpha</taxon>
        <taxon>Strongyloidea</taxon>
        <taxon>Ancylostomatidae</taxon>
        <taxon>Ancylostomatinae</taxon>
        <taxon>Ancylostoma</taxon>
    </lineage>
</organism>
<dbReference type="PANTHER" id="PTHR43804">
    <property type="entry name" value="LD18447P"/>
    <property type="match status" value="1"/>
</dbReference>
<dbReference type="InterPro" id="IPR050057">
    <property type="entry name" value="Prokaryotic/Mito_RF"/>
</dbReference>
<name>A0A368FFC4_ANCCA</name>
<dbReference type="Gene3D" id="6.10.140.1950">
    <property type="match status" value="1"/>
</dbReference>
<keyword evidence="3" id="KW-0648">Protein biosynthesis</keyword>
<feature type="domain" description="Prokaryotic-type class I peptide chain release factors" evidence="4">
    <location>
        <begin position="241"/>
        <end position="257"/>
    </location>
</feature>
<keyword evidence="6" id="KW-1185">Reference proteome</keyword>
<dbReference type="GO" id="GO:0005737">
    <property type="term" value="C:cytoplasm"/>
    <property type="evidence" value="ECO:0007669"/>
    <property type="project" value="UniProtKB-ARBA"/>
</dbReference>
<dbReference type="Proteomes" id="UP000252519">
    <property type="component" value="Unassembled WGS sequence"/>
</dbReference>
<evidence type="ECO:0000313" key="6">
    <source>
        <dbReference type="Proteomes" id="UP000252519"/>
    </source>
</evidence>
<comment type="caution">
    <text evidence="5">The sequence shown here is derived from an EMBL/GenBank/DDBJ whole genome shotgun (WGS) entry which is preliminary data.</text>
</comment>
<dbReference type="InterPro" id="IPR000352">
    <property type="entry name" value="Pep_chain_release_fac_I"/>
</dbReference>
<dbReference type="Gene3D" id="3.30.160.20">
    <property type="match status" value="1"/>
</dbReference>
<dbReference type="Pfam" id="PF00472">
    <property type="entry name" value="RF-1"/>
    <property type="match status" value="1"/>
</dbReference>
<dbReference type="AlphaFoldDB" id="A0A368FFC4"/>
<dbReference type="GO" id="GO:0003747">
    <property type="term" value="F:translation release factor activity"/>
    <property type="evidence" value="ECO:0007669"/>
    <property type="project" value="InterPro"/>
</dbReference>
<protein>
    <submittedName>
        <fullName evidence="5">Putative peptide chain release factor 1</fullName>
    </submittedName>
</protein>
<dbReference type="OrthoDB" id="2019491at2759"/>
<dbReference type="PANTHER" id="PTHR43804:SF7">
    <property type="entry name" value="LD18447P"/>
    <property type="match status" value="1"/>
</dbReference>
<evidence type="ECO:0000256" key="2">
    <source>
        <dbReference type="ARBA" id="ARBA00022481"/>
    </source>
</evidence>
<dbReference type="STRING" id="29170.A0A368FFC4"/>
<dbReference type="SUPFAM" id="SSF75620">
    <property type="entry name" value="Release factor"/>
    <property type="match status" value="1"/>
</dbReference>
<proteinExistence type="inferred from homology"/>
<dbReference type="InterPro" id="IPR005139">
    <property type="entry name" value="PCRF"/>
</dbReference>
<dbReference type="Pfam" id="PF03462">
    <property type="entry name" value="PCRF"/>
    <property type="match status" value="1"/>
</dbReference>
<accession>A0A368FFC4</accession>
<evidence type="ECO:0000259" key="4">
    <source>
        <dbReference type="PROSITE" id="PS00745"/>
    </source>
</evidence>
<reference evidence="5 6" key="1">
    <citation type="submission" date="2014-10" db="EMBL/GenBank/DDBJ databases">
        <title>Draft genome of the hookworm Ancylostoma caninum.</title>
        <authorList>
            <person name="Mitreva M."/>
        </authorList>
    </citation>
    <scope>NUCLEOTIDE SEQUENCE [LARGE SCALE GENOMIC DNA]</scope>
    <source>
        <strain evidence="5 6">Baltimore</strain>
    </source>
</reference>
<feature type="non-terminal residue" evidence="5">
    <location>
        <position position="343"/>
    </location>
</feature>
<evidence type="ECO:0000256" key="3">
    <source>
        <dbReference type="ARBA" id="ARBA00022917"/>
    </source>
</evidence>
<evidence type="ECO:0000313" key="5">
    <source>
        <dbReference type="EMBL" id="RCN28867.1"/>
    </source>
</evidence>
<dbReference type="EMBL" id="JOJR01002268">
    <property type="protein sequence ID" value="RCN28867.1"/>
    <property type="molecule type" value="Genomic_DNA"/>
</dbReference>
<comment type="similarity">
    <text evidence="1">Belongs to the prokaryotic/mitochondrial release factor family.</text>
</comment>